<keyword evidence="1" id="KW-0812">Transmembrane</keyword>
<keyword evidence="1" id="KW-1133">Transmembrane helix</keyword>
<dbReference type="GeneID" id="115888836"/>
<dbReference type="PANTHER" id="PTHR47412:SF1">
    <property type="entry name" value="FI01434P-RELATED"/>
    <property type="match status" value="1"/>
</dbReference>
<gene>
    <name evidence="3" type="primary">LOC115888836</name>
</gene>
<organism evidence="2 3">
    <name type="scientific">Sitophilus oryzae</name>
    <name type="common">Rice weevil</name>
    <name type="synonym">Curculio oryzae</name>
    <dbReference type="NCBI Taxonomy" id="7048"/>
    <lineage>
        <taxon>Eukaryota</taxon>
        <taxon>Metazoa</taxon>
        <taxon>Ecdysozoa</taxon>
        <taxon>Arthropoda</taxon>
        <taxon>Hexapoda</taxon>
        <taxon>Insecta</taxon>
        <taxon>Pterygota</taxon>
        <taxon>Neoptera</taxon>
        <taxon>Endopterygota</taxon>
        <taxon>Coleoptera</taxon>
        <taxon>Polyphaga</taxon>
        <taxon>Cucujiformia</taxon>
        <taxon>Curculionidae</taxon>
        <taxon>Dryophthorinae</taxon>
        <taxon>Sitophilus</taxon>
    </lineage>
</organism>
<keyword evidence="2" id="KW-1185">Reference proteome</keyword>
<dbReference type="InParanoid" id="A0A6J2YMV7"/>
<dbReference type="OrthoDB" id="9974378at2759"/>
<evidence type="ECO:0000256" key="1">
    <source>
        <dbReference type="SAM" id="Phobius"/>
    </source>
</evidence>
<proteinExistence type="predicted"/>
<reference evidence="3" key="1">
    <citation type="submission" date="2025-08" db="UniProtKB">
        <authorList>
            <consortium name="RefSeq"/>
        </authorList>
    </citation>
    <scope>IDENTIFICATION</scope>
    <source>
        <tissue evidence="3">Gonads</tissue>
    </source>
</reference>
<dbReference type="Pfam" id="PF13896">
    <property type="entry name" value="Glyco_transf_49"/>
    <property type="match status" value="1"/>
</dbReference>
<dbReference type="AlphaFoldDB" id="A0A6J2YMV7"/>
<protein>
    <submittedName>
        <fullName evidence="3">Beta-1,4-glucuronyltransferase 1-like</fullName>
    </submittedName>
</protein>
<evidence type="ECO:0000313" key="3">
    <source>
        <dbReference type="RefSeq" id="XP_030764554.1"/>
    </source>
</evidence>
<name>A0A6J2YMV7_SITOR</name>
<dbReference type="Proteomes" id="UP000504635">
    <property type="component" value="Unplaced"/>
</dbReference>
<accession>A0A6J2YMV7</accession>
<dbReference type="RefSeq" id="XP_030764554.1">
    <property type="nucleotide sequence ID" value="XM_030908694.1"/>
</dbReference>
<keyword evidence="1" id="KW-0472">Membrane</keyword>
<feature type="transmembrane region" description="Helical" evidence="1">
    <location>
        <begin position="7"/>
        <end position="23"/>
    </location>
</feature>
<evidence type="ECO:0000313" key="2">
    <source>
        <dbReference type="Proteomes" id="UP000504635"/>
    </source>
</evidence>
<sequence length="416" mass="48614">MTPKARLNLFLGIVVVFLFFYIYDRSRPFNSVGNYSYINRELDILTDPFTCNNIPERKYLEQRGLYYVLFNFVVAQRNFGCSETITLTAPGDFQFLENLVPLIRVWQGAVSIGVYAPGNDFHMALASIAYLRNCEETLIKELVSFHLIFDVDHVPNSQNNTPLIDSYIDHYDCSIPPPWETIKQEDTYRRQNKLFYPLNVARNVAKSAARTYVLFPSDMELFPPRNFVGNFLQFAKENLKLFQENSKSVFVLPIFEIEEGQTIPENKTTLQEMLKNGKAIVFHKNICLECHKVIDGDKWIEAAETEGLNLFSVGKRQGAYQYWEPFFLSTQKEQFWDERFVWEGQRDKHVHVYAFCLMDYDFVVLDNAFLVHKPGIKKVKVQDEKYSDQVKKTKQIMKGIETELQNIYGYNKKCIL</sequence>
<dbReference type="KEGG" id="soy:115888836"/>
<dbReference type="PANTHER" id="PTHR47412">
    <property type="entry name" value="FI01434P-RELATED"/>
    <property type="match status" value="1"/>
</dbReference>